<organism evidence="2 3">
    <name type="scientific">Pseudonocardia sediminis</name>
    <dbReference type="NCBI Taxonomy" id="1397368"/>
    <lineage>
        <taxon>Bacteria</taxon>
        <taxon>Bacillati</taxon>
        <taxon>Actinomycetota</taxon>
        <taxon>Actinomycetes</taxon>
        <taxon>Pseudonocardiales</taxon>
        <taxon>Pseudonocardiaceae</taxon>
        <taxon>Pseudonocardia</taxon>
    </lineage>
</organism>
<sequence length="386" mass="41149">MRSSDPGLLASVQFLSGEGFGIGGCCDCRIVNDHDQLESVAIGESSLRSDPFWPVPGAKYDDCRGPLIHAPILPSNGAPTCAFALLNGSISGRLSGSIRGSGNGAALPNKRCPGLPVGSRPGARSSRGRQVDSSNAPVVEHPSGGVAFGMVETAVFRDPTLHPHVKLVYVALTTYASKTRSVWPSRATLARDTGLSVRTVASAIKAGADAGVWKIEHQRDEESNRQTSNLYHLRDMGRGYEPARVQEVHGGTVHDMHGDGAGDAHEQDQRTRPSSIKTSTSSNAVSGRHFAGSTTDRKIFVPRWLPESDDRGAVVQYLVSAAVATMEAAGLEVGDKAKDAMGYTLGHRCDNLTPRQLADRAQKWVREAGTDHPNGWLGTRAERRAS</sequence>
<protein>
    <submittedName>
        <fullName evidence="2">Helix-turn-helix protein</fullName>
    </submittedName>
</protein>
<proteinExistence type="predicted"/>
<keyword evidence="3" id="KW-1185">Reference proteome</keyword>
<feature type="compositionally biased region" description="Polar residues" evidence="1">
    <location>
        <begin position="272"/>
        <end position="285"/>
    </location>
</feature>
<dbReference type="Gene3D" id="1.10.10.10">
    <property type="entry name" value="Winged helix-like DNA-binding domain superfamily/Winged helix DNA-binding domain"/>
    <property type="match status" value="1"/>
</dbReference>
<dbReference type="Pfam" id="PF13730">
    <property type="entry name" value="HTH_36"/>
    <property type="match status" value="1"/>
</dbReference>
<dbReference type="EMBL" id="SHKL01000001">
    <property type="protein sequence ID" value="RZT87421.1"/>
    <property type="molecule type" value="Genomic_DNA"/>
</dbReference>
<comment type="caution">
    <text evidence="2">The sequence shown here is derived from an EMBL/GenBank/DDBJ whole genome shotgun (WGS) entry which is preliminary data.</text>
</comment>
<feature type="compositionally biased region" description="Basic and acidic residues" evidence="1">
    <location>
        <begin position="253"/>
        <end position="271"/>
    </location>
</feature>
<dbReference type="Proteomes" id="UP000291591">
    <property type="component" value="Unassembled WGS sequence"/>
</dbReference>
<reference evidence="2 3" key="1">
    <citation type="submission" date="2019-02" db="EMBL/GenBank/DDBJ databases">
        <title>Sequencing the genomes of 1000 actinobacteria strains.</title>
        <authorList>
            <person name="Klenk H.-P."/>
        </authorList>
    </citation>
    <scope>NUCLEOTIDE SEQUENCE [LARGE SCALE GENOMIC DNA]</scope>
    <source>
        <strain evidence="2 3">DSM 45779</strain>
    </source>
</reference>
<dbReference type="InterPro" id="IPR036388">
    <property type="entry name" value="WH-like_DNA-bd_sf"/>
</dbReference>
<feature type="region of interest" description="Disordered" evidence="1">
    <location>
        <begin position="101"/>
        <end position="138"/>
    </location>
</feature>
<evidence type="ECO:0000313" key="2">
    <source>
        <dbReference type="EMBL" id="RZT87421.1"/>
    </source>
</evidence>
<dbReference type="OrthoDB" id="3349669at2"/>
<accession>A0A4Q7V243</accession>
<evidence type="ECO:0000256" key="1">
    <source>
        <dbReference type="SAM" id="MobiDB-lite"/>
    </source>
</evidence>
<gene>
    <name evidence="2" type="ORF">EV383_4344</name>
</gene>
<evidence type="ECO:0000313" key="3">
    <source>
        <dbReference type="Proteomes" id="UP000291591"/>
    </source>
</evidence>
<name>A0A4Q7V243_PSEST</name>
<dbReference type="AlphaFoldDB" id="A0A4Q7V243"/>
<feature type="region of interest" description="Disordered" evidence="1">
    <location>
        <begin position="253"/>
        <end position="290"/>
    </location>
</feature>